<evidence type="ECO:0000259" key="6">
    <source>
        <dbReference type="Pfam" id="PF07992"/>
    </source>
</evidence>
<name>A0A9X6RKZ6_HYPEX</name>
<dbReference type="InterPro" id="IPR036188">
    <property type="entry name" value="FAD/NAD-bd_sf"/>
</dbReference>
<dbReference type="AlphaFoldDB" id="A0A9X6RKZ6"/>
<proteinExistence type="inferred from homology"/>
<dbReference type="Gene3D" id="3.30.390.30">
    <property type="match status" value="1"/>
</dbReference>
<dbReference type="GO" id="GO:0016491">
    <property type="term" value="F:oxidoreductase activity"/>
    <property type="evidence" value="ECO:0007669"/>
    <property type="project" value="InterPro"/>
</dbReference>
<keyword evidence="4" id="KW-0285">Flavoprotein</keyword>
<evidence type="ECO:0000256" key="2">
    <source>
        <dbReference type="ARBA" id="ARBA00008147"/>
    </source>
</evidence>
<dbReference type="OrthoDB" id="202203at2759"/>
<dbReference type="Pfam" id="PF07992">
    <property type="entry name" value="Pyr_redox_2"/>
    <property type="match status" value="2"/>
</dbReference>
<dbReference type="EMBL" id="MTYJ01000217">
    <property type="protein sequence ID" value="OWA51186.1"/>
    <property type="molecule type" value="Genomic_DNA"/>
</dbReference>
<organism evidence="7 8">
    <name type="scientific">Hypsibius exemplaris</name>
    <name type="common">Freshwater tardigrade</name>
    <dbReference type="NCBI Taxonomy" id="2072580"/>
    <lineage>
        <taxon>Eukaryota</taxon>
        <taxon>Metazoa</taxon>
        <taxon>Ecdysozoa</taxon>
        <taxon>Tardigrada</taxon>
        <taxon>Eutardigrada</taxon>
        <taxon>Parachela</taxon>
        <taxon>Hypsibioidea</taxon>
        <taxon>Hypsibiidae</taxon>
        <taxon>Hypsibius</taxon>
    </lineage>
</organism>
<reference evidence="8" key="1">
    <citation type="submission" date="2017-01" db="EMBL/GenBank/DDBJ databases">
        <title>Comparative genomics of anhydrobiosis in the tardigrade Hypsibius dujardini.</title>
        <authorList>
            <person name="Yoshida Y."/>
            <person name="Koutsovoulos G."/>
            <person name="Laetsch D."/>
            <person name="Stevens L."/>
            <person name="Kumar S."/>
            <person name="Horikawa D."/>
            <person name="Ishino K."/>
            <person name="Komine S."/>
            <person name="Tomita M."/>
            <person name="Blaxter M."/>
            <person name="Arakawa K."/>
        </authorList>
    </citation>
    <scope>NUCLEOTIDE SEQUENCE [LARGE SCALE GENOMIC DNA]</scope>
    <source>
        <strain evidence="8">Z151</strain>
    </source>
</reference>
<dbReference type="Proteomes" id="UP000192578">
    <property type="component" value="Unassembled WGS sequence"/>
</dbReference>
<comment type="caution">
    <text evidence="7">The sequence shown here is derived from an EMBL/GenBank/DDBJ whole genome shotgun (WGS) entry which is preliminary data.</text>
</comment>
<feature type="domain" description="FAD/NAD(P)-binding" evidence="6">
    <location>
        <begin position="10"/>
        <end position="195"/>
    </location>
</feature>
<evidence type="ECO:0000256" key="1">
    <source>
        <dbReference type="ARBA" id="ARBA00001974"/>
    </source>
</evidence>
<keyword evidence="5" id="KW-0274">FAD</keyword>
<comment type="cofactor">
    <cofactor evidence="1">
        <name>FAD</name>
        <dbReference type="ChEBI" id="CHEBI:57692"/>
    </cofactor>
</comment>
<dbReference type="InterPro" id="IPR050260">
    <property type="entry name" value="FAD-bd_OxRdtase"/>
</dbReference>
<feature type="domain" description="FAD/NAD(P)-binding" evidence="6">
    <location>
        <begin position="252"/>
        <end position="367"/>
    </location>
</feature>
<accession>A0A9X6RKZ6</accession>
<dbReference type="PANTHER" id="PTHR43429:SF2">
    <property type="entry name" value="PYRIDINE NUCLEOTIDE-DISULFIDE OXIDOREDUCTASE DOMAIN-CONTAINING PROTEIN 1"/>
    <property type="match status" value="1"/>
</dbReference>
<protein>
    <recommendedName>
        <fullName evidence="3">Pyridine nucleotide-disulfide oxidoreductase domain-containing protein 1</fullName>
    </recommendedName>
</protein>
<comment type="similarity">
    <text evidence="2">Belongs to the class-I pyridine nucleotide-disulfide oxidoreductase family. PYROXD1 subfamily.</text>
</comment>
<evidence type="ECO:0000313" key="7">
    <source>
        <dbReference type="EMBL" id="OWA51186.1"/>
    </source>
</evidence>
<dbReference type="InterPro" id="IPR016156">
    <property type="entry name" value="FAD/NAD-linked_Rdtase_dimer_sf"/>
</dbReference>
<dbReference type="InterPro" id="IPR023753">
    <property type="entry name" value="FAD/NAD-binding_dom"/>
</dbReference>
<evidence type="ECO:0000256" key="5">
    <source>
        <dbReference type="ARBA" id="ARBA00022827"/>
    </source>
</evidence>
<evidence type="ECO:0000256" key="3">
    <source>
        <dbReference type="ARBA" id="ARBA00018240"/>
    </source>
</evidence>
<sequence length="484" mass="53120">MADSDESNFECVVIGGGICGVSCIETISILSPLCKTLLISGSPLVKVATGVRQLTKTLEEFDVEERAFDWVESRNANIRVVSGQVTTVDSEKHVVHLADGRIFSYKMLCVCSGGKPKVIAENNPFVLAIRDTETVQEFVRKLADAKRIAIIGNGGIATEMVWELEGVDAVWVIKDSSISAAFVDAGAAEFFLDSWKNRKDKHPATCVQLKRIKYTNNDAAKITPFGSALGPDWATGLLMKGKSDHSSDFPIQLELNCEVKRILTPKEYAAVFGTPTESWPVYVELTNGKHFGCDFIVSATGVTPNVDFLQKTLPAGAFAVDGGVTVDDCMESMVKDIFVAGDACTAGWPFSPHWFQMRLWTQARQMGAYAAKCMLAKLNQEPITMDFTFELFAHATKFFGFKVILLSLFNGQRLGSDYEVLLRMTKGVEFIKLILKDGAVQGAVLIGETDLEETFENLILNGTDVSAYGEDLLNPDIDIDDYFD</sequence>
<dbReference type="PANTHER" id="PTHR43429">
    <property type="entry name" value="PYRIDINE NUCLEOTIDE-DISULFIDE OXIDOREDUCTASE DOMAIN-CONTAINING"/>
    <property type="match status" value="1"/>
</dbReference>
<dbReference type="Gene3D" id="3.50.50.60">
    <property type="entry name" value="FAD/NAD(P)-binding domain"/>
    <property type="match status" value="4"/>
</dbReference>
<keyword evidence="8" id="KW-1185">Reference proteome</keyword>
<dbReference type="SUPFAM" id="SSF51905">
    <property type="entry name" value="FAD/NAD(P)-binding domain"/>
    <property type="match status" value="2"/>
</dbReference>
<dbReference type="PRINTS" id="PR00368">
    <property type="entry name" value="FADPNR"/>
</dbReference>
<evidence type="ECO:0000256" key="4">
    <source>
        <dbReference type="ARBA" id="ARBA00022630"/>
    </source>
</evidence>
<gene>
    <name evidence="7" type="ORF">BV898_15679</name>
</gene>
<evidence type="ECO:0000313" key="8">
    <source>
        <dbReference type="Proteomes" id="UP000192578"/>
    </source>
</evidence>